<proteinExistence type="inferred from homology"/>
<evidence type="ECO:0000256" key="7">
    <source>
        <dbReference type="ARBA" id="ARBA00022833"/>
    </source>
</evidence>
<dbReference type="InterPro" id="IPR001719">
    <property type="entry name" value="AP_endonuc_2"/>
</dbReference>
<dbReference type="InterPro" id="IPR013022">
    <property type="entry name" value="Xyl_isomerase-like_TIM-brl"/>
</dbReference>
<keyword evidence="12" id="KW-1185">Reference proteome</keyword>
<evidence type="ECO:0000313" key="11">
    <source>
        <dbReference type="EMBL" id="CAF0699226.1"/>
    </source>
</evidence>
<dbReference type="NCBIfam" id="TIGR00587">
    <property type="entry name" value="nfo"/>
    <property type="match status" value="1"/>
</dbReference>
<dbReference type="InterPro" id="IPR018246">
    <property type="entry name" value="AP_endonuc_F2_Zn_BS"/>
</dbReference>
<dbReference type="GO" id="GO:0008081">
    <property type="term" value="F:phosphoric diester hydrolase activity"/>
    <property type="evidence" value="ECO:0007669"/>
    <property type="project" value="TreeGrafter"/>
</dbReference>
<feature type="binding site" evidence="9">
    <location>
        <position position="107"/>
    </location>
    <ligand>
        <name>Zn(2+)</name>
        <dbReference type="ChEBI" id="CHEBI:29105"/>
        <label>1</label>
    </ligand>
</feature>
<feature type="binding site" evidence="9">
    <location>
        <position position="144"/>
    </location>
    <ligand>
        <name>Zn(2+)</name>
        <dbReference type="ChEBI" id="CHEBI:29105"/>
        <label>1</label>
    </ligand>
</feature>
<feature type="binding site" evidence="9">
    <location>
        <position position="215"/>
    </location>
    <ligand>
        <name>Zn(2+)</name>
        <dbReference type="ChEBI" id="CHEBI:29105"/>
        <label>2</label>
    </ligand>
</feature>
<dbReference type="AlphaFoldDB" id="A0A8J2FWJ4"/>
<feature type="binding site" evidence="9">
    <location>
        <position position="228"/>
    </location>
    <ligand>
        <name>Zn(2+)</name>
        <dbReference type="ChEBI" id="CHEBI:29105"/>
        <label>3</label>
    </ligand>
</feature>
<evidence type="ECO:0000256" key="9">
    <source>
        <dbReference type="HAMAP-Rule" id="MF_00152"/>
    </source>
</evidence>
<dbReference type="SUPFAM" id="SSF51658">
    <property type="entry name" value="Xylose isomerase-like"/>
    <property type="match status" value="1"/>
</dbReference>
<gene>
    <name evidence="9 11" type="primary">nfo</name>
    <name evidence="11" type="ORF">MPNT_30166</name>
</gene>
<evidence type="ECO:0000256" key="3">
    <source>
        <dbReference type="ARBA" id="ARBA00022723"/>
    </source>
</evidence>
<dbReference type="PROSITE" id="PS00731">
    <property type="entry name" value="AP_NUCLEASE_F2_3"/>
    <property type="match status" value="1"/>
</dbReference>
<evidence type="ECO:0000256" key="2">
    <source>
        <dbReference type="ARBA" id="ARBA00022722"/>
    </source>
</evidence>
<dbReference type="HAMAP" id="MF_00152">
    <property type="entry name" value="Nfo"/>
    <property type="match status" value="1"/>
</dbReference>
<evidence type="ECO:0000256" key="6">
    <source>
        <dbReference type="ARBA" id="ARBA00022801"/>
    </source>
</evidence>
<keyword evidence="4 9" id="KW-0255">Endonuclease</keyword>
<evidence type="ECO:0000256" key="5">
    <source>
        <dbReference type="ARBA" id="ARBA00022763"/>
    </source>
</evidence>
<dbReference type="PROSITE" id="PS51432">
    <property type="entry name" value="AP_NUCLEASE_F2_4"/>
    <property type="match status" value="1"/>
</dbReference>
<dbReference type="GO" id="GO:0008270">
    <property type="term" value="F:zinc ion binding"/>
    <property type="evidence" value="ECO:0007669"/>
    <property type="project" value="UniProtKB-UniRule"/>
</dbReference>
<feature type="binding site" evidence="9">
    <location>
        <position position="178"/>
    </location>
    <ligand>
        <name>Zn(2+)</name>
        <dbReference type="ChEBI" id="CHEBI:29105"/>
        <label>2</label>
    </ligand>
</feature>
<feature type="binding site" evidence="9">
    <location>
        <position position="181"/>
    </location>
    <ligand>
        <name>Zn(2+)</name>
        <dbReference type="ChEBI" id="CHEBI:29105"/>
        <label>3</label>
    </ligand>
</feature>
<dbReference type="GO" id="GO:0003906">
    <property type="term" value="F:DNA-(apurinic or apyrimidinic site) endonuclease activity"/>
    <property type="evidence" value="ECO:0007669"/>
    <property type="project" value="TreeGrafter"/>
</dbReference>
<dbReference type="CDD" id="cd00019">
    <property type="entry name" value="AP2Ec"/>
    <property type="match status" value="1"/>
</dbReference>
<evidence type="ECO:0000259" key="10">
    <source>
        <dbReference type="Pfam" id="PF01261"/>
    </source>
</evidence>
<dbReference type="SMART" id="SM00518">
    <property type="entry name" value="AP2Ec"/>
    <property type="match status" value="1"/>
</dbReference>
<keyword evidence="5 9" id="KW-0227">DNA damage</keyword>
<reference evidence="11" key="1">
    <citation type="submission" date="2021-02" db="EMBL/GenBank/DDBJ databases">
        <authorList>
            <person name="Cremers G."/>
            <person name="Picone N."/>
        </authorList>
    </citation>
    <scope>NUCLEOTIDE SEQUENCE</scope>
    <source>
        <strain evidence="11">PQ17</strain>
    </source>
</reference>
<dbReference type="Pfam" id="PF01261">
    <property type="entry name" value="AP_endonuc_2"/>
    <property type="match status" value="1"/>
</dbReference>
<comment type="catalytic activity">
    <reaction evidence="9">
        <text>Endonucleolytic cleavage to 5'-phosphooligonucleotide end-products.</text>
        <dbReference type="EC" id="3.1.21.2"/>
    </reaction>
</comment>
<dbReference type="Gene3D" id="3.20.20.150">
    <property type="entry name" value="Divalent-metal-dependent TIM barrel enzymes"/>
    <property type="match status" value="1"/>
</dbReference>
<feature type="binding site" evidence="9">
    <location>
        <position position="144"/>
    </location>
    <ligand>
        <name>Zn(2+)</name>
        <dbReference type="ChEBI" id="CHEBI:29105"/>
        <label>2</label>
    </ligand>
</feature>
<comment type="caution">
    <text evidence="11">The sequence shown here is derived from an EMBL/GenBank/DDBJ whole genome shotgun (WGS) entry which is preliminary data.</text>
</comment>
<organism evidence="11 12">
    <name type="scientific">Candidatus Methylacidithermus pantelleriae</name>
    <dbReference type="NCBI Taxonomy" id="2744239"/>
    <lineage>
        <taxon>Bacteria</taxon>
        <taxon>Pseudomonadati</taxon>
        <taxon>Verrucomicrobiota</taxon>
        <taxon>Methylacidiphilae</taxon>
        <taxon>Methylacidiphilales</taxon>
        <taxon>Methylacidiphilaceae</taxon>
        <taxon>Candidatus Methylacidithermus</taxon>
    </lineage>
</organism>
<keyword evidence="2 9" id="KW-0540">Nuclease</keyword>
<feature type="binding site" evidence="9">
    <location>
        <position position="67"/>
    </location>
    <ligand>
        <name>Zn(2+)</name>
        <dbReference type="ChEBI" id="CHEBI:29105"/>
        <label>1</label>
    </ligand>
</feature>
<dbReference type="GO" id="GO:0003677">
    <property type="term" value="F:DNA binding"/>
    <property type="evidence" value="ECO:0007669"/>
    <property type="project" value="InterPro"/>
</dbReference>
<protein>
    <recommendedName>
        <fullName evidence="9">Probable endonuclease 4</fullName>
        <ecNumber evidence="9">3.1.21.2</ecNumber>
    </recommendedName>
    <alternativeName>
        <fullName evidence="9">Endodeoxyribonuclease IV</fullName>
    </alternativeName>
    <alternativeName>
        <fullName evidence="9">Endonuclease IV</fullName>
    </alternativeName>
</protein>
<name>A0A8J2FWJ4_9BACT</name>
<comment type="cofactor">
    <cofactor evidence="9">
        <name>Zn(2+)</name>
        <dbReference type="ChEBI" id="CHEBI:29105"/>
    </cofactor>
    <text evidence="9">Binds 3 Zn(2+) ions.</text>
</comment>
<dbReference type="FunFam" id="3.20.20.150:FF:000001">
    <property type="entry name" value="Probable endonuclease 4"/>
    <property type="match status" value="1"/>
</dbReference>
<evidence type="ECO:0000313" key="12">
    <source>
        <dbReference type="Proteomes" id="UP000663859"/>
    </source>
</evidence>
<keyword evidence="3 9" id="KW-0479">Metal-binding</keyword>
<comment type="similarity">
    <text evidence="1 9">Belongs to the AP endonuclease 2 family.</text>
</comment>
<keyword evidence="7 9" id="KW-0862">Zinc</keyword>
<feature type="binding site" evidence="9">
    <location>
        <position position="230"/>
    </location>
    <ligand>
        <name>Zn(2+)</name>
        <dbReference type="ChEBI" id="CHEBI:29105"/>
        <label>3</label>
    </ligand>
</feature>
<keyword evidence="8 9" id="KW-0234">DNA repair</keyword>
<feature type="domain" description="Xylose isomerase-like TIM barrel" evidence="10">
    <location>
        <begin position="22"/>
        <end position="276"/>
    </location>
</feature>
<evidence type="ECO:0000256" key="4">
    <source>
        <dbReference type="ARBA" id="ARBA00022759"/>
    </source>
</evidence>
<sequence>MRRLLGAHVSIAGGFPQAVERAFQGGFSAAQIFLKNCQQWRSRPLSREEASEFRQKVLQRGIYFFGHAGYLLNLSSPDRELSSRSLRALVEETSRAYQLGLRFVVVHPGTRGSTSEESALERCEQKLRQWVELTKDFPIGLAIESMPGAGTQIGSRLEQLTELLARLADPRRFGLCLDTAHLWAAGYDWSTPEGYQKLIQTIQSQLGEGALWAIHLNDSWYPLGSRKDRHQHIGEGTIGLEPFRLWMTDSRWAQVPMVLETPKGQGLEEDKQNLARLRSLLT</sequence>
<dbReference type="EMBL" id="CAJNOB010000023">
    <property type="protein sequence ID" value="CAF0699226.1"/>
    <property type="molecule type" value="Genomic_DNA"/>
</dbReference>
<dbReference type="EC" id="3.1.21.2" evidence="9"/>
<evidence type="ECO:0000256" key="8">
    <source>
        <dbReference type="ARBA" id="ARBA00023204"/>
    </source>
</evidence>
<dbReference type="Proteomes" id="UP000663859">
    <property type="component" value="Unassembled WGS sequence"/>
</dbReference>
<feature type="binding site" evidence="9">
    <location>
        <position position="260"/>
    </location>
    <ligand>
        <name>Zn(2+)</name>
        <dbReference type="ChEBI" id="CHEBI:29105"/>
        <label>2</label>
    </ligand>
</feature>
<accession>A0A8J2FWJ4</accession>
<dbReference type="GO" id="GO:0006284">
    <property type="term" value="P:base-excision repair"/>
    <property type="evidence" value="ECO:0007669"/>
    <property type="project" value="TreeGrafter"/>
</dbReference>
<evidence type="ECO:0000256" key="1">
    <source>
        <dbReference type="ARBA" id="ARBA00005340"/>
    </source>
</evidence>
<dbReference type="InterPro" id="IPR036237">
    <property type="entry name" value="Xyl_isomerase-like_sf"/>
</dbReference>
<dbReference type="PANTHER" id="PTHR21445">
    <property type="entry name" value="ENDONUCLEASE IV ENDODEOXYRIBONUCLEASE IV"/>
    <property type="match status" value="1"/>
</dbReference>
<dbReference type="GO" id="GO:0008833">
    <property type="term" value="F:deoxyribonuclease IV (phage-T4-induced) activity"/>
    <property type="evidence" value="ECO:0007669"/>
    <property type="project" value="UniProtKB-UniRule"/>
</dbReference>
<comment type="function">
    <text evidence="9">Endonuclease IV plays a role in DNA repair. It cleaves phosphodiester bonds at apurinic or apyrimidinic (AP) sites, generating a 3'-hydroxyl group and a 5'-terminal sugar phosphate.</text>
</comment>
<dbReference type="PANTHER" id="PTHR21445:SF0">
    <property type="entry name" value="APURINIC-APYRIMIDINIC ENDONUCLEASE"/>
    <property type="match status" value="1"/>
</dbReference>
<dbReference type="RefSeq" id="WP_174582130.1">
    <property type="nucleotide sequence ID" value="NZ_CAJNOB010000023.1"/>
</dbReference>
<keyword evidence="6 9" id="KW-0378">Hydrolase</keyword>